<keyword evidence="5" id="KW-1185">Reference proteome</keyword>
<evidence type="ECO:0000313" key="4">
    <source>
        <dbReference type="EMBL" id="PWK09022.1"/>
    </source>
</evidence>
<dbReference type="EMBL" id="QGGL01000014">
    <property type="protein sequence ID" value="PWK09022.1"/>
    <property type="molecule type" value="Genomic_DNA"/>
</dbReference>
<comment type="caution">
    <text evidence="4">The sequence shown here is derived from an EMBL/GenBank/DDBJ whole genome shotgun (WGS) entry which is preliminary data.</text>
</comment>
<dbReference type="PANTHER" id="PTHR32089">
    <property type="entry name" value="METHYL-ACCEPTING CHEMOTAXIS PROTEIN MCPB"/>
    <property type="match status" value="1"/>
</dbReference>
<dbReference type="RefSeq" id="WP_109690274.1">
    <property type="nucleotide sequence ID" value="NZ_QGGL01000014.1"/>
</dbReference>
<accession>A0A316D6V2</accession>
<gene>
    <name evidence="4" type="ORF">C7459_11488</name>
</gene>
<protein>
    <submittedName>
        <fullName evidence="4">Methyl-accepting chemotaxis protein (MCP) signaling protein</fullName>
    </submittedName>
</protein>
<dbReference type="Proteomes" id="UP000245634">
    <property type="component" value="Unassembled WGS sequence"/>
</dbReference>
<proteinExistence type="predicted"/>
<dbReference type="OrthoDB" id="9765776at2"/>
<dbReference type="PANTHER" id="PTHR32089:SF112">
    <property type="entry name" value="LYSOZYME-LIKE PROTEIN-RELATED"/>
    <property type="match status" value="1"/>
</dbReference>
<dbReference type="GO" id="GO:0007165">
    <property type="term" value="P:signal transduction"/>
    <property type="evidence" value="ECO:0007669"/>
    <property type="project" value="UniProtKB-KW"/>
</dbReference>
<organism evidence="4 5">
    <name type="scientific">Tumebacillus permanentifrigoris</name>
    <dbReference type="NCBI Taxonomy" id="378543"/>
    <lineage>
        <taxon>Bacteria</taxon>
        <taxon>Bacillati</taxon>
        <taxon>Bacillota</taxon>
        <taxon>Bacilli</taxon>
        <taxon>Bacillales</taxon>
        <taxon>Alicyclobacillaceae</taxon>
        <taxon>Tumebacillus</taxon>
    </lineage>
</organism>
<name>A0A316D6V2_9BACL</name>
<dbReference type="GO" id="GO:0016020">
    <property type="term" value="C:membrane"/>
    <property type="evidence" value="ECO:0007669"/>
    <property type="project" value="InterPro"/>
</dbReference>
<keyword evidence="1 2" id="KW-0807">Transducer</keyword>
<evidence type="ECO:0000256" key="1">
    <source>
        <dbReference type="ARBA" id="ARBA00023224"/>
    </source>
</evidence>
<dbReference type="PROSITE" id="PS50111">
    <property type="entry name" value="CHEMOTAXIS_TRANSDUC_2"/>
    <property type="match status" value="1"/>
</dbReference>
<sequence length="275" mass="29975">MSSHHPYVQRLIDVAPLFQQAFPTDLSVTIADTERIVGYFRGRKIDLKIEVGTALRPGTPAHVVIVSGEPSLTQVPASVFGIEFTASLVPVKDDHGAVVGVMSLGILRHNEDRLREMADQMVGSLAQVSKSVNNIQDSAMALETLTKLMSAQSEIAATEVNKTSDVLRMIHKVANQTNLLGLNAAIEAARAAEYGRGFGVVAEEIRKLSNDTRSSVEAIQNTLTTIKSSTQTIHSSIQQVVDNGEEQSLSTQEISRFVDEIHELSKRLKEYANLI</sequence>
<dbReference type="AlphaFoldDB" id="A0A316D6V2"/>
<evidence type="ECO:0000259" key="3">
    <source>
        <dbReference type="PROSITE" id="PS50111"/>
    </source>
</evidence>
<dbReference type="InterPro" id="IPR004089">
    <property type="entry name" value="MCPsignal_dom"/>
</dbReference>
<dbReference type="Pfam" id="PF00015">
    <property type="entry name" value="MCPsignal"/>
    <property type="match status" value="1"/>
</dbReference>
<dbReference type="SMART" id="SM00283">
    <property type="entry name" value="MA"/>
    <property type="match status" value="1"/>
</dbReference>
<evidence type="ECO:0000256" key="2">
    <source>
        <dbReference type="PROSITE-ProRule" id="PRU00284"/>
    </source>
</evidence>
<dbReference type="SUPFAM" id="SSF58104">
    <property type="entry name" value="Methyl-accepting chemotaxis protein (MCP) signaling domain"/>
    <property type="match status" value="1"/>
</dbReference>
<dbReference type="Gene3D" id="1.10.287.950">
    <property type="entry name" value="Methyl-accepting chemotaxis protein"/>
    <property type="match status" value="1"/>
</dbReference>
<evidence type="ECO:0000313" key="5">
    <source>
        <dbReference type="Proteomes" id="UP000245634"/>
    </source>
</evidence>
<reference evidence="4 5" key="1">
    <citation type="submission" date="2018-05" db="EMBL/GenBank/DDBJ databases">
        <title>Genomic Encyclopedia of Type Strains, Phase IV (KMG-IV): sequencing the most valuable type-strain genomes for metagenomic binning, comparative biology and taxonomic classification.</title>
        <authorList>
            <person name="Goeker M."/>
        </authorList>
    </citation>
    <scope>NUCLEOTIDE SEQUENCE [LARGE SCALE GENOMIC DNA]</scope>
    <source>
        <strain evidence="4 5">DSM 18773</strain>
    </source>
</reference>
<feature type="domain" description="Methyl-accepting transducer" evidence="3">
    <location>
        <begin position="157"/>
        <end position="275"/>
    </location>
</feature>